<dbReference type="Gene3D" id="2.40.50.870">
    <property type="entry name" value="Protein of unknown function (DUF3299)"/>
    <property type="match status" value="1"/>
</dbReference>
<dbReference type="AlphaFoldDB" id="A0A0B0HAN9"/>
<evidence type="ECO:0000313" key="3">
    <source>
        <dbReference type="EMBL" id="OOY35004.1"/>
    </source>
</evidence>
<dbReference type="Pfam" id="PF11736">
    <property type="entry name" value="DUF3299"/>
    <property type="match status" value="1"/>
</dbReference>
<evidence type="ECO:0000313" key="4">
    <source>
        <dbReference type="Proteomes" id="UP000030856"/>
    </source>
</evidence>
<comment type="caution">
    <text evidence="2">The sequence shown here is derived from an EMBL/GenBank/DDBJ whole genome shotgun (WGS) entry which is preliminary data.</text>
</comment>
<protein>
    <recommendedName>
        <fullName evidence="6">DUF3299 domain-containing protein</fullName>
    </recommendedName>
</protein>
<dbReference type="OrthoDB" id="9784998at2"/>
<evidence type="ECO:0000313" key="2">
    <source>
        <dbReference type="EMBL" id="KHF24899.1"/>
    </source>
</evidence>
<accession>A0A0B0HAN9</accession>
<organism evidence="2 4">
    <name type="scientific">Solemya velum gill symbiont</name>
    <dbReference type="NCBI Taxonomy" id="2340"/>
    <lineage>
        <taxon>Bacteria</taxon>
        <taxon>Pseudomonadati</taxon>
        <taxon>Pseudomonadota</taxon>
        <taxon>Gammaproteobacteria</taxon>
        <taxon>sulfur-oxidizing symbionts</taxon>
    </lineage>
</organism>
<dbReference type="Proteomes" id="UP000190962">
    <property type="component" value="Unassembled WGS sequence"/>
</dbReference>
<dbReference type="InterPro" id="IPR021727">
    <property type="entry name" value="DUF3299"/>
</dbReference>
<gene>
    <name evidence="3" type="ORF">BOV88_06705</name>
    <name evidence="2" type="ORF">JV46_08570</name>
</gene>
<feature type="signal peptide" evidence="1">
    <location>
        <begin position="1"/>
        <end position="22"/>
    </location>
</feature>
<dbReference type="eggNOG" id="COG3495">
    <property type="taxonomic scope" value="Bacteria"/>
</dbReference>
<evidence type="ECO:0008006" key="6">
    <source>
        <dbReference type="Google" id="ProtNLM"/>
    </source>
</evidence>
<proteinExistence type="predicted"/>
<dbReference type="STRING" id="2340.JV46_08570"/>
<keyword evidence="1" id="KW-0732">Signal</keyword>
<dbReference type="EMBL" id="JRAA01000002">
    <property type="protein sequence ID" value="KHF24899.1"/>
    <property type="molecule type" value="Genomic_DNA"/>
</dbReference>
<evidence type="ECO:0000313" key="5">
    <source>
        <dbReference type="Proteomes" id="UP000190962"/>
    </source>
</evidence>
<dbReference type="Proteomes" id="UP000030856">
    <property type="component" value="Unassembled WGS sequence"/>
</dbReference>
<reference evidence="3 5" key="2">
    <citation type="submission" date="2016-11" db="EMBL/GenBank/DDBJ databases">
        <title>Mixed transmission modes and dynamic genome evolution in an obligate animal-bacterial symbiosis.</title>
        <authorList>
            <person name="Russell S.L."/>
            <person name="Corbett-Detig R.B."/>
            <person name="Cavanaugh C.M."/>
        </authorList>
    </citation>
    <scope>NUCLEOTIDE SEQUENCE [LARGE SCALE GENOMIC DNA]</scope>
    <source>
        <strain evidence="3">MA-KB16</strain>
    </source>
</reference>
<keyword evidence="4" id="KW-1185">Reference proteome</keyword>
<sequence length="180" mass="20240">MKSWFVALLFISSSFFLHPVNAEQAEELEWDAMIPEDFLPEKIYEKFGDINELDDNDPRAQKVLEELQAAWDAAPVVESLDGKRVRLPGFVVPIEGDGEKLSEFLLVPYYGACIHVPPPPANQTVYVKVPKGDAKIRQAFDTVWVSGTMSAKSFDSDLATAGYQIEAEEVTPYEEEIIRE</sequence>
<evidence type="ECO:0000256" key="1">
    <source>
        <dbReference type="SAM" id="SignalP"/>
    </source>
</evidence>
<feature type="chain" id="PRO_5010611211" description="DUF3299 domain-containing protein" evidence="1">
    <location>
        <begin position="23"/>
        <end position="180"/>
    </location>
</feature>
<name>A0A0B0HAN9_SOVGS</name>
<dbReference type="RefSeq" id="WP_043117126.1">
    <property type="nucleotide sequence ID" value="NZ_JRAA01000002.1"/>
</dbReference>
<dbReference type="EMBL" id="MPNX01000008">
    <property type="protein sequence ID" value="OOY35004.1"/>
    <property type="molecule type" value="Genomic_DNA"/>
</dbReference>
<reference evidence="2 4" key="1">
    <citation type="journal article" date="2014" name="BMC Genomics">
        <title>The genome of the intracellular bacterium of the coastal bivalve, Solemya velum: a blueprint for thriving in and out of symbiosis.</title>
        <authorList>
            <person name="Dmytrenko O."/>
            <person name="Russell S.L."/>
            <person name="Loo W.T."/>
            <person name="Fontanez K.M."/>
            <person name="Liao L."/>
            <person name="Roeselers G."/>
            <person name="Sharma R."/>
            <person name="Stewart F.J."/>
            <person name="Newton I.L."/>
            <person name="Woyke T."/>
            <person name="Wu D."/>
            <person name="Lang J.M."/>
            <person name="Eisen J.A."/>
            <person name="Cavanaugh C.M."/>
        </authorList>
    </citation>
    <scope>NUCLEOTIDE SEQUENCE [LARGE SCALE GENOMIC DNA]</scope>
    <source>
        <strain evidence="2 4">WH</strain>
    </source>
</reference>